<evidence type="ECO:0000256" key="3">
    <source>
        <dbReference type="ARBA" id="ARBA00022793"/>
    </source>
</evidence>
<comment type="caution">
    <text evidence="8">The sequence shown here is derived from an EMBL/GenBank/DDBJ whole genome shotgun (WGS) entry which is preliminary data.</text>
</comment>
<protein>
    <submittedName>
        <fullName evidence="8">Aspartate aminotransferase family protein</fullName>
    </submittedName>
</protein>
<evidence type="ECO:0000256" key="6">
    <source>
        <dbReference type="PIRSR" id="PIRSR602129-50"/>
    </source>
</evidence>
<dbReference type="InterPro" id="IPR002129">
    <property type="entry name" value="PyrdxlP-dep_de-COase"/>
</dbReference>
<sequence>MTDMTDRPPTRFSRPGHGWQQVGQQLMSAASTVAGRAPRAPLPVGAPDEVLAQVAAELGPQDLPAAGIGEQAALNRMAQIVHEYGLNLTHELCAAHLQPPPLSVAVAADALASATNASLDTYDSGPATLAIEEWTVQALARLAGLPATSGGVFGPGGSYSNLLAMLIARDQAGAKRGIDIRHDGVVALGDPVVLCSRVAHFSVQRACAALGLGESAVVTVDCDDEHRMVPSALSAVLDSLEEAGRTPIAVVATAGTTDFGTVDPLPLIADIAYERGLWLHVDAAYGFGALFSDRFAGLLSGIDRADSITLDLHKVGWQPAAASLLLLADTESFSSLDRSVAYLNPEDDLEAGFGGQLGLTLQTTRRPDVLKVATTLMAYGRNGLGEMLESCHELALHAQSRVASEPQFELVSEATLTTVVFRYLCDELDIDQVNAEVRRRLISSGTALIGRTQVRIAADGEPRTCLKLTLLNPETTADDIERLFDEIVRVALEVESEGLAPAALNVGVAHD</sequence>
<evidence type="ECO:0000256" key="7">
    <source>
        <dbReference type="RuleBase" id="RU000382"/>
    </source>
</evidence>
<dbReference type="AlphaFoldDB" id="A0A7M3SUR0"/>
<dbReference type="InterPro" id="IPR015422">
    <property type="entry name" value="PyrdxlP-dep_Trfase_small"/>
</dbReference>
<dbReference type="Gene3D" id="3.90.1150.10">
    <property type="entry name" value="Aspartate Aminotransferase, domain 1"/>
    <property type="match status" value="1"/>
</dbReference>
<accession>A0A7M3SUR0</accession>
<dbReference type="Gene3D" id="3.40.640.10">
    <property type="entry name" value="Type I PLP-dependent aspartate aminotransferase-like (Major domain)"/>
    <property type="match status" value="1"/>
</dbReference>
<dbReference type="EMBL" id="BJOU01000001">
    <property type="protein sequence ID" value="GED96384.1"/>
    <property type="molecule type" value="Genomic_DNA"/>
</dbReference>
<keyword evidence="5 7" id="KW-0456">Lyase</keyword>
<keyword evidence="3" id="KW-0210">Decarboxylase</keyword>
<proteinExistence type="inferred from homology"/>
<keyword evidence="9" id="KW-1185">Reference proteome</keyword>
<reference evidence="9" key="1">
    <citation type="submission" date="2019-06" db="EMBL/GenBank/DDBJ databases">
        <title>Gordonia isolated from sludge of a wastewater treatment plant.</title>
        <authorList>
            <person name="Tamura T."/>
            <person name="Aoyama K."/>
            <person name="Kang Y."/>
            <person name="Saito S."/>
            <person name="Akiyama N."/>
            <person name="Yazawa K."/>
            <person name="Gonoi T."/>
            <person name="Mikami Y."/>
        </authorList>
    </citation>
    <scope>NUCLEOTIDE SEQUENCE [LARGE SCALE GENOMIC DNA]</scope>
    <source>
        <strain evidence="9">NBRC 107697</strain>
    </source>
</reference>
<dbReference type="SUPFAM" id="SSF53383">
    <property type="entry name" value="PLP-dependent transferases"/>
    <property type="match status" value="1"/>
</dbReference>
<comment type="cofactor">
    <cofactor evidence="1 6 7">
        <name>pyridoxal 5'-phosphate</name>
        <dbReference type="ChEBI" id="CHEBI:597326"/>
    </cofactor>
</comment>
<keyword evidence="8" id="KW-0808">Transferase</keyword>
<evidence type="ECO:0000256" key="1">
    <source>
        <dbReference type="ARBA" id="ARBA00001933"/>
    </source>
</evidence>
<name>A0A7M3SUR0_9ACTN</name>
<feature type="modified residue" description="N6-(pyridoxal phosphate)lysine" evidence="6">
    <location>
        <position position="314"/>
    </location>
</feature>
<dbReference type="GO" id="GO:0019752">
    <property type="term" value="P:carboxylic acid metabolic process"/>
    <property type="evidence" value="ECO:0007669"/>
    <property type="project" value="InterPro"/>
</dbReference>
<keyword evidence="4 6" id="KW-0663">Pyridoxal phosphate</keyword>
<dbReference type="PANTHER" id="PTHR45677">
    <property type="entry name" value="GLUTAMATE DECARBOXYLASE-RELATED"/>
    <property type="match status" value="1"/>
</dbReference>
<dbReference type="Proteomes" id="UP000444980">
    <property type="component" value="Unassembled WGS sequence"/>
</dbReference>
<dbReference type="GO" id="GO:0008483">
    <property type="term" value="F:transaminase activity"/>
    <property type="evidence" value="ECO:0007669"/>
    <property type="project" value="UniProtKB-KW"/>
</dbReference>
<evidence type="ECO:0000256" key="4">
    <source>
        <dbReference type="ARBA" id="ARBA00022898"/>
    </source>
</evidence>
<keyword evidence="8" id="KW-0032">Aminotransferase</keyword>
<evidence type="ECO:0000313" key="9">
    <source>
        <dbReference type="Proteomes" id="UP000444980"/>
    </source>
</evidence>
<evidence type="ECO:0000256" key="5">
    <source>
        <dbReference type="ARBA" id="ARBA00023239"/>
    </source>
</evidence>
<evidence type="ECO:0000256" key="2">
    <source>
        <dbReference type="ARBA" id="ARBA00009533"/>
    </source>
</evidence>
<gene>
    <name evidence="8" type="ORF">nbrc107697_04230</name>
</gene>
<dbReference type="InterPro" id="IPR015421">
    <property type="entry name" value="PyrdxlP-dep_Trfase_major"/>
</dbReference>
<dbReference type="GO" id="GO:0005737">
    <property type="term" value="C:cytoplasm"/>
    <property type="evidence" value="ECO:0007669"/>
    <property type="project" value="TreeGrafter"/>
</dbReference>
<dbReference type="PANTHER" id="PTHR45677:SF8">
    <property type="entry name" value="CYSTEINE SULFINIC ACID DECARBOXYLASE"/>
    <property type="match status" value="1"/>
</dbReference>
<dbReference type="Pfam" id="PF00282">
    <property type="entry name" value="Pyridoxal_deC"/>
    <property type="match status" value="1"/>
</dbReference>
<dbReference type="GO" id="GO:0030170">
    <property type="term" value="F:pyridoxal phosphate binding"/>
    <property type="evidence" value="ECO:0007669"/>
    <property type="project" value="InterPro"/>
</dbReference>
<evidence type="ECO:0000313" key="8">
    <source>
        <dbReference type="EMBL" id="GED96384.1"/>
    </source>
</evidence>
<dbReference type="InterPro" id="IPR015424">
    <property type="entry name" value="PyrdxlP-dep_Trfase"/>
</dbReference>
<comment type="similarity">
    <text evidence="2 7">Belongs to the group II decarboxylase family.</text>
</comment>
<organism evidence="8 9">
    <name type="scientific">Gordonia crocea</name>
    <dbReference type="NCBI Taxonomy" id="589162"/>
    <lineage>
        <taxon>Bacteria</taxon>
        <taxon>Bacillati</taxon>
        <taxon>Actinomycetota</taxon>
        <taxon>Actinomycetes</taxon>
        <taxon>Mycobacteriales</taxon>
        <taxon>Gordoniaceae</taxon>
        <taxon>Gordonia</taxon>
    </lineage>
</organism>
<dbReference type="GO" id="GO:0004058">
    <property type="term" value="F:aromatic-L-amino-acid decarboxylase activity"/>
    <property type="evidence" value="ECO:0007669"/>
    <property type="project" value="UniProtKB-ARBA"/>
</dbReference>